<dbReference type="CDD" id="cd22289">
    <property type="entry name" value="RecQL4_SLD2_NTD"/>
    <property type="match status" value="1"/>
</dbReference>
<evidence type="ECO:0000256" key="5">
    <source>
        <dbReference type="ARBA" id="ARBA00023242"/>
    </source>
</evidence>
<keyword evidence="5 8" id="KW-0539">Nucleus</keyword>
<feature type="compositionally biased region" description="Basic and acidic residues" evidence="9">
    <location>
        <begin position="472"/>
        <end position="493"/>
    </location>
</feature>
<comment type="function">
    <text evidence="7 8">Has a role in the initiation of DNA replication. Required at S-phase checkpoint.</text>
</comment>
<evidence type="ECO:0000313" key="11">
    <source>
        <dbReference type="Proteomes" id="UP001321749"/>
    </source>
</evidence>
<keyword evidence="6 8" id="KW-0131">Cell cycle</keyword>
<feature type="compositionally biased region" description="Polar residues" evidence="9">
    <location>
        <begin position="412"/>
        <end position="422"/>
    </location>
</feature>
<keyword evidence="11" id="KW-1185">Reference proteome</keyword>
<keyword evidence="4 8" id="KW-0235">DNA replication</keyword>
<reference evidence="10" key="2">
    <citation type="submission" date="2023-06" db="EMBL/GenBank/DDBJ databases">
        <authorList>
            <consortium name="Lawrence Berkeley National Laboratory"/>
            <person name="Mondo S.J."/>
            <person name="Hensen N."/>
            <person name="Bonometti L."/>
            <person name="Westerberg I."/>
            <person name="Brannstrom I.O."/>
            <person name="Guillou S."/>
            <person name="Cros-Aarteil S."/>
            <person name="Calhoun S."/>
            <person name="Haridas S."/>
            <person name="Kuo A."/>
            <person name="Pangilinan J."/>
            <person name="Riley R."/>
            <person name="Labutti K."/>
            <person name="Andreopoulos B."/>
            <person name="Lipzen A."/>
            <person name="Chen C."/>
            <person name="Yanf M."/>
            <person name="Daum C."/>
            <person name="Ng V."/>
            <person name="Clum A."/>
            <person name="Steindorff A."/>
            <person name="Ohm R."/>
            <person name="Martin F."/>
            <person name="Silar P."/>
            <person name="Natvig D."/>
            <person name="Lalanne C."/>
            <person name="Gautier V."/>
            <person name="Ament-Velasquez S.L."/>
            <person name="Kruys A."/>
            <person name="Hutchinson M.I."/>
            <person name="Powell A.J."/>
            <person name="Barry K."/>
            <person name="Miller A.N."/>
            <person name="Grigoriev I.V."/>
            <person name="Debuchy R."/>
            <person name="Gladieux P."/>
            <person name="Thoren M.H."/>
            <person name="Johannesson H."/>
        </authorList>
    </citation>
    <scope>NUCLEOTIDE SEQUENCE</scope>
    <source>
        <strain evidence="10">PSN324</strain>
    </source>
</reference>
<dbReference type="AlphaFoldDB" id="A0AAV9HR84"/>
<dbReference type="EMBL" id="MU864970">
    <property type="protein sequence ID" value="KAK4462555.1"/>
    <property type="molecule type" value="Genomic_DNA"/>
</dbReference>
<evidence type="ECO:0000256" key="4">
    <source>
        <dbReference type="ARBA" id="ARBA00022705"/>
    </source>
</evidence>
<dbReference type="InterPro" id="IPR040203">
    <property type="entry name" value="Sld2"/>
</dbReference>
<evidence type="ECO:0000256" key="1">
    <source>
        <dbReference type="ARBA" id="ARBA00004123"/>
    </source>
</evidence>
<feature type="region of interest" description="Disordered" evidence="9">
    <location>
        <begin position="60"/>
        <end position="132"/>
    </location>
</feature>
<evidence type="ECO:0000313" key="10">
    <source>
        <dbReference type="EMBL" id="KAK4462555.1"/>
    </source>
</evidence>
<comment type="caution">
    <text evidence="10">The sequence shown here is derived from an EMBL/GenBank/DDBJ whole genome shotgun (WGS) entry which is preliminary data.</text>
</comment>
<gene>
    <name evidence="10" type="ORF">QBC42DRAFT_200893</name>
</gene>
<dbReference type="InterPro" id="IPR021110">
    <property type="entry name" value="DNA_rep_checkpnt_protein"/>
</dbReference>
<dbReference type="GO" id="GO:1902977">
    <property type="term" value="P:mitotic DNA replication preinitiation complex assembly"/>
    <property type="evidence" value="ECO:0007669"/>
    <property type="project" value="TreeGrafter"/>
</dbReference>
<protein>
    <recommendedName>
        <fullName evidence="3 8">DNA replication regulator SLD2</fullName>
    </recommendedName>
</protein>
<evidence type="ECO:0000256" key="6">
    <source>
        <dbReference type="ARBA" id="ARBA00023306"/>
    </source>
</evidence>
<feature type="compositionally biased region" description="Basic residues" evidence="9">
    <location>
        <begin position="366"/>
        <end position="388"/>
    </location>
</feature>
<dbReference type="Proteomes" id="UP001321749">
    <property type="component" value="Unassembled WGS sequence"/>
</dbReference>
<dbReference type="Pfam" id="PF11719">
    <property type="entry name" value="Drc1-Sld2"/>
    <property type="match status" value="1"/>
</dbReference>
<dbReference type="GO" id="GO:0006270">
    <property type="term" value="P:DNA replication initiation"/>
    <property type="evidence" value="ECO:0007669"/>
    <property type="project" value="UniProtKB-UniRule"/>
</dbReference>
<evidence type="ECO:0000256" key="7">
    <source>
        <dbReference type="ARBA" id="ARBA00025253"/>
    </source>
</evidence>
<dbReference type="GO" id="GO:0003697">
    <property type="term" value="F:single-stranded DNA binding"/>
    <property type="evidence" value="ECO:0007669"/>
    <property type="project" value="TreeGrafter"/>
</dbReference>
<accession>A0AAV9HR84</accession>
<feature type="region of interest" description="Disordered" evidence="9">
    <location>
        <begin position="146"/>
        <end position="248"/>
    </location>
</feature>
<dbReference type="GO" id="GO:0031261">
    <property type="term" value="C:DNA replication preinitiation complex"/>
    <property type="evidence" value="ECO:0007669"/>
    <property type="project" value="TreeGrafter"/>
</dbReference>
<reference evidence="10" key="1">
    <citation type="journal article" date="2023" name="Mol. Phylogenet. Evol.">
        <title>Genome-scale phylogeny and comparative genomics of the fungal order Sordariales.</title>
        <authorList>
            <person name="Hensen N."/>
            <person name="Bonometti L."/>
            <person name="Westerberg I."/>
            <person name="Brannstrom I.O."/>
            <person name="Guillou S."/>
            <person name="Cros-Aarteil S."/>
            <person name="Calhoun S."/>
            <person name="Haridas S."/>
            <person name="Kuo A."/>
            <person name="Mondo S."/>
            <person name="Pangilinan J."/>
            <person name="Riley R."/>
            <person name="LaButti K."/>
            <person name="Andreopoulos B."/>
            <person name="Lipzen A."/>
            <person name="Chen C."/>
            <person name="Yan M."/>
            <person name="Daum C."/>
            <person name="Ng V."/>
            <person name="Clum A."/>
            <person name="Steindorff A."/>
            <person name="Ohm R.A."/>
            <person name="Martin F."/>
            <person name="Silar P."/>
            <person name="Natvig D.O."/>
            <person name="Lalanne C."/>
            <person name="Gautier V."/>
            <person name="Ament-Velasquez S.L."/>
            <person name="Kruys A."/>
            <person name="Hutchinson M.I."/>
            <person name="Powell A.J."/>
            <person name="Barry K."/>
            <person name="Miller A.N."/>
            <person name="Grigoriev I.V."/>
            <person name="Debuchy R."/>
            <person name="Gladieux P."/>
            <person name="Hiltunen Thoren M."/>
            <person name="Johannesson H."/>
        </authorList>
    </citation>
    <scope>NUCLEOTIDE SEQUENCE</scope>
    <source>
        <strain evidence="10">PSN324</strain>
    </source>
</reference>
<feature type="region of interest" description="Disordered" evidence="9">
    <location>
        <begin position="293"/>
        <end position="494"/>
    </location>
</feature>
<proteinExistence type="inferred from homology"/>
<comment type="subcellular location">
    <subcellularLocation>
        <location evidence="1 8">Nucleus</location>
    </subcellularLocation>
</comment>
<evidence type="ECO:0000256" key="2">
    <source>
        <dbReference type="ARBA" id="ARBA00007276"/>
    </source>
</evidence>
<dbReference type="PANTHER" id="PTHR28124:SF1">
    <property type="entry name" value="DNA REPLICATION REGULATOR SLD2"/>
    <property type="match status" value="1"/>
</dbReference>
<dbReference type="GO" id="GO:0000727">
    <property type="term" value="P:double-strand break repair via break-induced replication"/>
    <property type="evidence" value="ECO:0007669"/>
    <property type="project" value="TreeGrafter"/>
</dbReference>
<evidence type="ECO:0000256" key="3">
    <source>
        <dbReference type="ARBA" id="ARBA00018363"/>
    </source>
</evidence>
<feature type="compositionally biased region" description="Polar residues" evidence="9">
    <location>
        <begin position="209"/>
        <end position="221"/>
    </location>
</feature>
<sequence>MDDHTKAEYEAQSLQVRAELKKWESDWAAAHNGSKPGRNDIKHNPDIAHKYKQYNRLRDIISGKIPPPTAAPKLPPTTPSKRSKTFQTPRKAHSHQAAEAKTPGTARTAATPSTSRKLFSPALPTSIGPTPQKDGHVLGLFDLLGKTPSKPTETAGLTPSKRRASEVDSLTTPSAKRTHLLPERATPLKESVFGSVNTPLHERPDHNLPNKTPSTSRSAKFSTPAFLRRSNLPPVDEQDENGNWKVGPLRLPRKFLSSKGPKGLSQIVTSLRTIVDEAYEDEEDVLRELESGAPAPTAHSAIKNPNSSGNDDGTATQAAESRAQPNNNKSKEKPALLSAFDDPSLYDSDSDVKTEGIGRDGFPLRVYKKKGQKRTTRKVNIKPTRTKRPAGTANPDNDAAYSDSEDEIVKETQYQHNNNQESPEAADLLRSSSEFDNDDDDDGDEDEAGASEFEELSKVSSKKKEKKSKKNIAAEKKTAGTKENRGDEKEGVLKKTVRKIKATAHANFKSLKLRNTGAKGGPGYNSRFRRRR</sequence>
<feature type="compositionally biased region" description="Polar residues" evidence="9">
    <location>
        <begin position="303"/>
        <end position="328"/>
    </location>
</feature>
<feature type="compositionally biased region" description="Pro residues" evidence="9">
    <location>
        <begin position="65"/>
        <end position="78"/>
    </location>
</feature>
<name>A0AAV9HR84_9PEZI</name>
<evidence type="ECO:0000256" key="8">
    <source>
        <dbReference type="RuleBase" id="RU367067"/>
    </source>
</evidence>
<evidence type="ECO:0000256" key="9">
    <source>
        <dbReference type="SAM" id="MobiDB-lite"/>
    </source>
</evidence>
<comment type="similarity">
    <text evidence="2 8">Belongs to the SLD2 family.</text>
</comment>
<dbReference type="FunFam" id="1.10.10.1460:FF:000001">
    <property type="entry name" value="DNA replication regulator Sld2"/>
    <property type="match status" value="1"/>
</dbReference>
<dbReference type="PANTHER" id="PTHR28124">
    <property type="entry name" value="DNA REPLICATION REGULATOR SLD2"/>
    <property type="match status" value="1"/>
</dbReference>
<feature type="compositionally biased region" description="Low complexity" evidence="9">
    <location>
        <begin position="100"/>
        <end position="117"/>
    </location>
</feature>
<organism evidence="10 11">
    <name type="scientific">Cladorrhinum samala</name>
    <dbReference type="NCBI Taxonomy" id="585594"/>
    <lineage>
        <taxon>Eukaryota</taxon>
        <taxon>Fungi</taxon>
        <taxon>Dikarya</taxon>
        <taxon>Ascomycota</taxon>
        <taxon>Pezizomycotina</taxon>
        <taxon>Sordariomycetes</taxon>
        <taxon>Sordariomycetidae</taxon>
        <taxon>Sordariales</taxon>
        <taxon>Podosporaceae</taxon>
        <taxon>Cladorrhinum</taxon>
    </lineage>
</organism>
<dbReference type="GO" id="GO:0003688">
    <property type="term" value="F:DNA replication origin binding"/>
    <property type="evidence" value="ECO:0007669"/>
    <property type="project" value="TreeGrafter"/>
</dbReference>
<dbReference type="Gene3D" id="1.10.10.1460">
    <property type="match status" value="1"/>
</dbReference>
<feature type="compositionally biased region" description="Basic residues" evidence="9">
    <location>
        <begin position="460"/>
        <end position="470"/>
    </location>
</feature>
<feature type="compositionally biased region" description="Acidic residues" evidence="9">
    <location>
        <begin position="435"/>
        <end position="454"/>
    </location>
</feature>